<keyword evidence="7" id="KW-1185">Reference proteome</keyword>
<feature type="chain" id="PRO_5047291532" evidence="3">
    <location>
        <begin position="26"/>
        <end position="779"/>
    </location>
</feature>
<keyword evidence="2" id="KW-0472">Membrane</keyword>
<feature type="domain" description="TonB-dependent receptor-like beta-barrel" evidence="4">
    <location>
        <begin position="390"/>
        <end position="748"/>
    </location>
</feature>
<dbReference type="Pfam" id="PF07715">
    <property type="entry name" value="Plug"/>
    <property type="match status" value="1"/>
</dbReference>
<evidence type="ECO:0000256" key="3">
    <source>
        <dbReference type="SAM" id="SignalP"/>
    </source>
</evidence>
<feature type="signal peptide" evidence="3">
    <location>
        <begin position="1"/>
        <end position="25"/>
    </location>
</feature>
<evidence type="ECO:0000259" key="4">
    <source>
        <dbReference type="Pfam" id="PF00593"/>
    </source>
</evidence>
<sequence>MKQNKYLLALSILVLWGYSSHTCFAQTPTEQREESSIELHFKDKETLLPVYDVNVWINQEAIPSNSQGLIILPKDIKKTDIIKVSSIGYKTIQLHFGDIEQQNGQNVILLIPDTKRLDEVVVRGTKSSVSVNSVSSTINSQAIQGAMGKSLASLLENVSGVSSIQTGTSTAKPVIHGMYGNRILMINNGARQTGQQWGLDHAPEIDKNNSANIKVIKGAESVRYGSEALGGIVVLEQKTLPYQVVKPSGAISTLYGNNGKRFNIVAEAEGTMPFLRDIAWRLQGTYINSGDASTAKYVLNNTGYREHNMSATLGYKHGKLRIEGFYSLFNRKEGVMLSAQMGSEDLLKKRIALGQPAVIEPFSRKIDYPYHQVTHHTAIGKIYYDAGKWGNLYWQTAFQQDDRKENRVRRMNLSSIPATSMHLTSFQNMLKYDVNYGDWTTEAGASYLHIRNKNNEGTGVVPVIPNYTEYDLGIYAIQKWQHKQWNAEVGVRFDNQETKALGYDYTGSLYGGHHNFSNVSYNLGFNYRPSENWSFTSNLGLAWRAPHVYELYSNGSELGSGMFVVGDSTMHSEQSTKWVTSAVYKNSFINARVDAYLQWINGYIYDEPSNQFITVISGAYPMFKYKQTNAFFRGVDFDIRVQPTKAIEYHFLCGLIWANDKKTNNYLPFIPSFRFDHDITWQNINIGKIKAYAQLKHRFVAKQTRFNPQSDLVAFTPPAYNLFGAEIGTEWNINNNNKLRIHLAADNILNKEYKEYTNRSRYYAHDMGRDVRCTISWVF</sequence>
<name>A0ABS6YE32_9BACT</name>
<comment type="similarity">
    <text evidence="2">Belongs to the TonB-dependent receptor family.</text>
</comment>
<dbReference type="RefSeq" id="WP_219481891.1">
    <property type="nucleotide sequence ID" value="NZ_JAHXCT010000006.1"/>
</dbReference>
<keyword evidence="1 3" id="KW-0732">Signal</keyword>
<comment type="caution">
    <text evidence="6">The sequence shown here is derived from an EMBL/GenBank/DDBJ whole genome shotgun (WGS) entry which is preliminary data.</text>
</comment>
<accession>A0ABS6YE32</accession>
<protein>
    <submittedName>
        <fullName evidence="6">TonB-dependent receptor</fullName>
    </submittedName>
</protein>
<evidence type="ECO:0000256" key="2">
    <source>
        <dbReference type="RuleBase" id="RU003357"/>
    </source>
</evidence>
<dbReference type="Proteomes" id="UP000788426">
    <property type="component" value="Unassembled WGS sequence"/>
</dbReference>
<dbReference type="PANTHER" id="PTHR30069:SF29">
    <property type="entry name" value="HEMOGLOBIN AND HEMOGLOBIN-HAPTOGLOBIN-BINDING PROTEIN 1-RELATED"/>
    <property type="match status" value="1"/>
</dbReference>
<feature type="domain" description="TonB-dependent receptor plug" evidence="5">
    <location>
        <begin position="133"/>
        <end position="232"/>
    </location>
</feature>
<evidence type="ECO:0000313" key="6">
    <source>
        <dbReference type="EMBL" id="MBW4769810.1"/>
    </source>
</evidence>
<organism evidence="6 7">
    <name type="scientific">Hoylesella nanceiensis</name>
    <dbReference type="NCBI Taxonomy" id="425941"/>
    <lineage>
        <taxon>Bacteria</taxon>
        <taxon>Pseudomonadati</taxon>
        <taxon>Bacteroidota</taxon>
        <taxon>Bacteroidia</taxon>
        <taxon>Bacteroidales</taxon>
        <taxon>Prevotellaceae</taxon>
        <taxon>Hoylesella</taxon>
    </lineage>
</organism>
<keyword evidence="6" id="KW-0675">Receptor</keyword>
<dbReference type="PANTHER" id="PTHR30069">
    <property type="entry name" value="TONB-DEPENDENT OUTER MEMBRANE RECEPTOR"/>
    <property type="match status" value="1"/>
</dbReference>
<dbReference type="InterPro" id="IPR000531">
    <property type="entry name" value="Beta-barrel_TonB"/>
</dbReference>
<dbReference type="EMBL" id="JAHXCT010000006">
    <property type="protein sequence ID" value="MBW4769810.1"/>
    <property type="molecule type" value="Genomic_DNA"/>
</dbReference>
<proteinExistence type="inferred from homology"/>
<reference evidence="6 7" key="1">
    <citation type="submission" date="2021-07" db="EMBL/GenBank/DDBJ databases">
        <title>Genomic diversity and antimicrobial resistance of Prevotella spp. isolated from chronic lung disease airways.</title>
        <authorList>
            <person name="Webb K.A."/>
            <person name="Olagoke O.S."/>
            <person name="Baird T."/>
            <person name="Neill J."/>
            <person name="Pham A."/>
            <person name="Wells T.J."/>
            <person name="Ramsay K.A."/>
            <person name="Bell S.C."/>
            <person name="Sarovich D.S."/>
            <person name="Price E.P."/>
        </authorList>
    </citation>
    <scope>NUCLEOTIDE SEQUENCE [LARGE SCALE GENOMIC DNA]</scope>
    <source>
        <strain evidence="6 7">SCHI0011.S.12</strain>
    </source>
</reference>
<evidence type="ECO:0000259" key="5">
    <source>
        <dbReference type="Pfam" id="PF07715"/>
    </source>
</evidence>
<dbReference type="InterPro" id="IPR039426">
    <property type="entry name" value="TonB-dep_rcpt-like"/>
</dbReference>
<evidence type="ECO:0000256" key="1">
    <source>
        <dbReference type="ARBA" id="ARBA00022729"/>
    </source>
</evidence>
<dbReference type="InterPro" id="IPR012910">
    <property type="entry name" value="Plug_dom"/>
</dbReference>
<gene>
    <name evidence="6" type="ORF">KZO38_08570</name>
</gene>
<keyword evidence="2" id="KW-0798">TonB box</keyword>
<evidence type="ECO:0000313" key="7">
    <source>
        <dbReference type="Proteomes" id="UP000788426"/>
    </source>
</evidence>
<dbReference type="Pfam" id="PF00593">
    <property type="entry name" value="TonB_dep_Rec_b-barrel"/>
    <property type="match status" value="1"/>
</dbReference>
<comment type="subcellular location">
    <subcellularLocation>
        <location evidence="2">Cell outer membrane</location>
    </subcellularLocation>
</comment>